<dbReference type="InterPro" id="IPR006311">
    <property type="entry name" value="TAT_signal"/>
</dbReference>
<feature type="chain" id="PRO_5013207297" evidence="3">
    <location>
        <begin position="27"/>
        <end position="498"/>
    </location>
</feature>
<reference evidence="6" key="1">
    <citation type="submission" date="2017-04" db="EMBL/GenBank/DDBJ databases">
        <title>Comparative genomics and description of representatives of a novel lineage of planctomycetes thriving in anoxic sediments.</title>
        <authorList>
            <person name="Spring S."/>
            <person name="Bunk B."/>
            <person name="Sproer C."/>
        </authorList>
    </citation>
    <scope>NUCLEOTIDE SEQUENCE [LARGE SCALE GENOMIC DNA]</scope>
    <source>
        <strain evidence="6">ST-PulAB-D4</strain>
    </source>
</reference>
<dbReference type="PANTHER" id="PTHR42693">
    <property type="entry name" value="ARYLSULFATASE FAMILY MEMBER"/>
    <property type="match status" value="1"/>
</dbReference>
<dbReference type="AlphaFoldDB" id="A0A1W6LNU6"/>
<evidence type="ECO:0000256" key="2">
    <source>
        <dbReference type="ARBA" id="ARBA00022801"/>
    </source>
</evidence>
<dbReference type="KEGG" id="pbp:STSP1_01809"/>
<dbReference type="InterPro" id="IPR017850">
    <property type="entry name" value="Alkaline_phosphatase_core_sf"/>
</dbReference>
<dbReference type="InterPro" id="IPR050738">
    <property type="entry name" value="Sulfatase"/>
</dbReference>
<name>A0A1W6LNU6_9BACT</name>
<dbReference type="RefSeq" id="WP_085756044.1">
    <property type="nucleotide sequence ID" value="NZ_CP021023.1"/>
</dbReference>
<dbReference type="InterPro" id="IPR000917">
    <property type="entry name" value="Sulfatase_N"/>
</dbReference>
<dbReference type="PANTHER" id="PTHR42693:SF53">
    <property type="entry name" value="ENDO-4-O-SULFATASE"/>
    <property type="match status" value="1"/>
</dbReference>
<keyword evidence="3" id="KW-0732">Signal</keyword>
<protein>
    <submittedName>
        <fullName evidence="5">Choline-sulfatase</fullName>
        <ecNumber evidence="5">3.1.6.6</ecNumber>
    </submittedName>
</protein>
<dbReference type="EMBL" id="CP021023">
    <property type="protein sequence ID" value="ARN57402.1"/>
    <property type="molecule type" value="Genomic_DNA"/>
</dbReference>
<dbReference type="EC" id="3.1.6.6" evidence="5"/>
<proteinExistence type="inferred from homology"/>
<evidence type="ECO:0000259" key="4">
    <source>
        <dbReference type="Pfam" id="PF00884"/>
    </source>
</evidence>
<keyword evidence="6" id="KW-1185">Reference proteome</keyword>
<dbReference type="Proteomes" id="UP000193334">
    <property type="component" value="Chromosome"/>
</dbReference>
<dbReference type="GO" id="GO:0047753">
    <property type="term" value="F:choline-sulfatase activity"/>
    <property type="evidence" value="ECO:0007669"/>
    <property type="project" value="UniProtKB-EC"/>
</dbReference>
<gene>
    <name evidence="5" type="primary">betC_5</name>
    <name evidence="5" type="ORF">STSP1_01809</name>
</gene>
<evidence type="ECO:0000313" key="6">
    <source>
        <dbReference type="Proteomes" id="UP000193334"/>
    </source>
</evidence>
<feature type="domain" description="Sulfatase N-terminal" evidence="4">
    <location>
        <begin position="74"/>
        <end position="389"/>
    </location>
</feature>
<accession>A0A1W6LNU6</accession>
<keyword evidence="2 5" id="KW-0378">Hydrolase</keyword>
<dbReference type="SUPFAM" id="SSF53649">
    <property type="entry name" value="Alkaline phosphatase-like"/>
    <property type="match status" value="1"/>
</dbReference>
<dbReference type="Gene3D" id="3.40.720.10">
    <property type="entry name" value="Alkaline Phosphatase, subunit A"/>
    <property type="match status" value="1"/>
</dbReference>
<evidence type="ECO:0000256" key="3">
    <source>
        <dbReference type="SAM" id="SignalP"/>
    </source>
</evidence>
<organism evidence="5 6">
    <name type="scientific">Sedimentisphaera salicampi</name>
    <dbReference type="NCBI Taxonomy" id="1941349"/>
    <lineage>
        <taxon>Bacteria</taxon>
        <taxon>Pseudomonadati</taxon>
        <taxon>Planctomycetota</taxon>
        <taxon>Phycisphaerae</taxon>
        <taxon>Sedimentisphaerales</taxon>
        <taxon>Sedimentisphaeraceae</taxon>
        <taxon>Sedimentisphaera</taxon>
    </lineage>
</organism>
<comment type="similarity">
    <text evidence="1">Belongs to the sulfatase family.</text>
</comment>
<feature type="signal peptide" evidence="3">
    <location>
        <begin position="1"/>
        <end position="26"/>
    </location>
</feature>
<dbReference type="PROSITE" id="PS51318">
    <property type="entry name" value="TAT"/>
    <property type="match status" value="1"/>
</dbReference>
<dbReference type="Pfam" id="PF00884">
    <property type="entry name" value="Sulfatase"/>
    <property type="match status" value="1"/>
</dbReference>
<dbReference type="STRING" id="1941349.STSP1_01809"/>
<sequence precursor="true">MSRANILSRRQFISSAACSAAALALAGETLGARKTGRPNLVIIHTDEHNFRTLGCCRDMLSKEQAYMWGEGLKVDTPHIDSIAKQGAIATSCYSSSPVCSPSRSSLQTGLYPQATAVKKNDIPMLSSVKTFAGVLQEKGYATTYLGKWHLDGNGKPQWDPKRNFGYQDNRYMYNRGHWKILKDTPDGAEIVGKFKGEWNYKYDITKADEKSFTTDFLCDRTIQAIERDKDRPFCVMCSIPDPHGPNKVRSPYNKMFDKDKFEEPRTMNTGKEVPGWVSKGKQWTDGYNEWQRNGLAEYFGMVKCIDDNVGKILSFLKRTGLEENTIVIFTSDHGDLMGEHNRHNKGLPYETSARIPFVIKYPDKIKPGKIIKKANTNTDFAPTILSLMGFEGELKGCHGEDISKDFTSPEKIVDSERIVYFRHAGEKWAAAVSSRYKLVLSTVDRPWLFDLEKDPDELTNFCNKEEYAEVSKRFKKALVEQMKKFEEPMLKSGKLKLT</sequence>
<evidence type="ECO:0000256" key="1">
    <source>
        <dbReference type="ARBA" id="ARBA00008779"/>
    </source>
</evidence>
<evidence type="ECO:0000313" key="5">
    <source>
        <dbReference type="EMBL" id="ARN57402.1"/>
    </source>
</evidence>
<dbReference type="GO" id="GO:0004065">
    <property type="term" value="F:arylsulfatase activity"/>
    <property type="evidence" value="ECO:0007669"/>
    <property type="project" value="TreeGrafter"/>
</dbReference>